<organism evidence="2 3">
    <name type="scientific">Dreissena polymorpha</name>
    <name type="common">Zebra mussel</name>
    <name type="synonym">Mytilus polymorpha</name>
    <dbReference type="NCBI Taxonomy" id="45954"/>
    <lineage>
        <taxon>Eukaryota</taxon>
        <taxon>Metazoa</taxon>
        <taxon>Spiralia</taxon>
        <taxon>Lophotrochozoa</taxon>
        <taxon>Mollusca</taxon>
        <taxon>Bivalvia</taxon>
        <taxon>Autobranchia</taxon>
        <taxon>Heteroconchia</taxon>
        <taxon>Euheterodonta</taxon>
        <taxon>Imparidentia</taxon>
        <taxon>Neoheterodontei</taxon>
        <taxon>Myida</taxon>
        <taxon>Dreissenoidea</taxon>
        <taxon>Dreissenidae</taxon>
        <taxon>Dreissena</taxon>
    </lineage>
</organism>
<dbReference type="EMBL" id="JAIWYP010000015">
    <property type="protein sequence ID" value="KAH3702345.1"/>
    <property type="molecule type" value="Genomic_DNA"/>
</dbReference>
<sequence length="53" mass="5743">METRVQDSEGSSNTFPVTNGVKQGCALAQILFSIMFSAMLTNAPSETRMLMSI</sequence>
<keyword evidence="3" id="KW-1185">Reference proteome</keyword>
<comment type="caution">
    <text evidence="2">The sequence shown here is derived from an EMBL/GenBank/DDBJ whole genome shotgun (WGS) entry which is preliminary data.</text>
</comment>
<evidence type="ECO:0000313" key="3">
    <source>
        <dbReference type="Proteomes" id="UP000828390"/>
    </source>
</evidence>
<reference evidence="2" key="2">
    <citation type="submission" date="2020-11" db="EMBL/GenBank/DDBJ databases">
        <authorList>
            <person name="McCartney M.A."/>
            <person name="Auch B."/>
            <person name="Kono T."/>
            <person name="Mallez S."/>
            <person name="Becker A."/>
            <person name="Gohl D.M."/>
            <person name="Silverstein K.A.T."/>
            <person name="Koren S."/>
            <person name="Bechman K.B."/>
            <person name="Herman A."/>
            <person name="Abrahante J.E."/>
            <person name="Garbe J."/>
        </authorList>
    </citation>
    <scope>NUCLEOTIDE SEQUENCE</scope>
    <source>
        <strain evidence="2">Duluth1</strain>
        <tissue evidence="2">Whole animal</tissue>
    </source>
</reference>
<dbReference type="EMBL" id="JAIWYP010000015">
    <property type="protein sequence ID" value="KAH3702600.1"/>
    <property type="molecule type" value="Genomic_DNA"/>
</dbReference>
<name>A0A9D4BGT4_DREPO</name>
<evidence type="ECO:0000313" key="2">
    <source>
        <dbReference type="EMBL" id="KAH3702600.1"/>
    </source>
</evidence>
<dbReference type="AlphaFoldDB" id="A0A9D4BGT4"/>
<accession>A0A9D4BGT4</accession>
<evidence type="ECO:0008006" key="4">
    <source>
        <dbReference type="Google" id="ProtNLM"/>
    </source>
</evidence>
<proteinExistence type="predicted"/>
<protein>
    <recommendedName>
        <fullName evidence="4">Reverse transcriptase</fullName>
    </recommendedName>
</protein>
<evidence type="ECO:0000313" key="1">
    <source>
        <dbReference type="EMBL" id="KAH3702345.1"/>
    </source>
</evidence>
<reference evidence="2" key="1">
    <citation type="journal article" date="2019" name="bioRxiv">
        <title>The Genome of the Zebra Mussel, Dreissena polymorpha: A Resource for Invasive Species Research.</title>
        <authorList>
            <person name="McCartney M.A."/>
            <person name="Auch B."/>
            <person name="Kono T."/>
            <person name="Mallez S."/>
            <person name="Zhang Y."/>
            <person name="Obille A."/>
            <person name="Becker A."/>
            <person name="Abrahante J.E."/>
            <person name="Garbe J."/>
            <person name="Badalamenti J.P."/>
            <person name="Herman A."/>
            <person name="Mangelson H."/>
            <person name="Liachko I."/>
            <person name="Sullivan S."/>
            <person name="Sone E.D."/>
            <person name="Koren S."/>
            <person name="Silverstein K.A.T."/>
            <person name="Beckman K.B."/>
            <person name="Gohl D.M."/>
        </authorList>
    </citation>
    <scope>NUCLEOTIDE SEQUENCE</scope>
    <source>
        <strain evidence="2">Duluth1</strain>
        <tissue evidence="2">Whole animal</tissue>
    </source>
</reference>
<gene>
    <name evidence="1" type="ORF">DPMN_077360</name>
    <name evidence="2" type="ORF">DPMN_077624</name>
</gene>
<dbReference type="Proteomes" id="UP000828390">
    <property type="component" value="Unassembled WGS sequence"/>
</dbReference>